<reference evidence="2" key="2">
    <citation type="journal article" date="2023" name="IMA Fungus">
        <title>Comparative genomic study of the Penicillium genus elucidates a diverse pangenome and 15 lateral gene transfer events.</title>
        <authorList>
            <person name="Petersen C."/>
            <person name="Sorensen T."/>
            <person name="Nielsen M.R."/>
            <person name="Sondergaard T.E."/>
            <person name="Sorensen J.L."/>
            <person name="Fitzpatrick D.A."/>
            <person name="Frisvad J.C."/>
            <person name="Nielsen K.L."/>
        </authorList>
    </citation>
    <scope>NUCLEOTIDE SEQUENCE</scope>
    <source>
        <strain evidence="2">IBT 22155</strain>
    </source>
</reference>
<dbReference type="GeneID" id="81403420"/>
<sequence length="132" mass="14918">MASPAIDPSPGGPAQEPVRLRDKYKQAARSIILALQTWSKPAYAHTDLAQFRVSVQGFDPEDPKSTDSEPCLFLPLSQEQLNEYKLNKKVLTKDGDRYLHRFGETLNDFPQVYPFPARTSSMLSTRTNIYSI</sequence>
<keyword evidence="3" id="KW-1185">Reference proteome</keyword>
<comment type="caution">
    <text evidence="2">The sequence shown here is derived from an EMBL/GenBank/DDBJ whole genome shotgun (WGS) entry which is preliminary data.</text>
</comment>
<organism evidence="2 3">
    <name type="scientific">Penicillium bovifimosum</name>
    <dbReference type="NCBI Taxonomy" id="126998"/>
    <lineage>
        <taxon>Eukaryota</taxon>
        <taxon>Fungi</taxon>
        <taxon>Dikarya</taxon>
        <taxon>Ascomycota</taxon>
        <taxon>Pezizomycotina</taxon>
        <taxon>Eurotiomycetes</taxon>
        <taxon>Eurotiomycetidae</taxon>
        <taxon>Eurotiales</taxon>
        <taxon>Aspergillaceae</taxon>
        <taxon>Penicillium</taxon>
    </lineage>
</organism>
<gene>
    <name evidence="2" type="ORF">N7515_003506</name>
</gene>
<dbReference type="RefSeq" id="XP_056523307.1">
    <property type="nucleotide sequence ID" value="XM_056664250.1"/>
</dbReference>
<dbReference type="EMBL" id="JAPQKL010000003">
    <property type="protein sequence ID" value="KAJ5138658.1"/>
    <property type="molecule type" value="Genomic_DNA"/>
</dbReference>
<evidence type="ECO:0000313" key="2">
    <source>
        <dbReference type="EMBL" id="KAJ5138658.1"/>
    </source>
</evidence>
<evidence type="ECO:0000313" key="3">
    <source>
        <dbReference type="Proteomes" id="UP001149079"/>
    </source>
</evidence>
<proteinExistence type="predicted"/>
<evidence type="ECO:0000256" key="1">
    <source>
        <dbReference type="SAM" id="MobiDB-lite"/>
    </source>
</evidence>
<dbReference type="OrthoDB" id="4177740at2759"/>
<accession>A0A9W9L4R2</accession>
<feature type="region of interest" description="Disordered" evidence="1">
    <location>
        <begin position="1"/>
        <end position="20"/>
    </location>
</feature>
<protein>
    <submittedName>
        <fullName evidence="2">Uncharacterized protein</fullName>
    </submittedName>
</protein>
<dbReference type="AlphaFoldDB" id="A0A9W9L4R2"/>
<reference evidence="2" key="1">
    <citation type="submission" date="2022-11" db="EMBL/GenBank/DDBJ databases">
        <authorList>
            <person name="Petersen C."/>
        </authorList>
    </citation>
    <scope>NUCLEOTIDE SEQUENCE</scope>
    <source>
        <strain evidence="2">IBT 22155</strain>
    </source>
</reference>
<dbReference type="Proteomes" id="UP001149079">
    <property type="component" value="Unassembled WGS sequence"/>
</dbReference>
<name>A0A9W9L4R2_9EURO</name>